<dbReference type="AlphaFoldDB" id="A0A1L3GK86"/>
<protein>
    <submittedName>
        <fullName evidence="4">Transposase</fullName>
    </submittedName>
</protein>
<dbReference type="PANTHER" id="PTHR10948:SF23">
    <property type="entry name" value="TRANSPOSASE INSI FOR INSERTION SEQUENCE ELEMENT IS30A-RELATED"/>
    <property type="match status" value="1"/>
</dbReference>
<comment type="similarity">
    <text evidence="2">Belongs to the transposase IS30 family.</text>
</comment>
<dbReference type="GO" id="GO:0006313">
    <property type="term" value="P:DNA transposition"/>
    <property type="evidence" value="ECO:0007669"/>
    <property type="project" value="InterPro"/>
</dbReference>
<gene>
    <name evidence="4" type="ORF">A7E75_12090</name>
</gene>
<evidence type="ECO:0000313" key="4">
    <source>
        <dbReference type="EMBL" id="APG26339.1"/>
    </source>
</evidence>
<dbReference type="PANTHER" id="PTHR10948">
    <property type="entry name" value="TRANSPOSASE"/>
    <property type="match status" value="1"/>
</dbReference>
<dbReference type="EMBL" id="CP015518">
    <property type="protein sequence ID" value="APG26339.1"/>
    <property type="molecule type" value="Genomic_DNA"/>
</dbReference>
<dbReference type="InterPro" id="IPR001584">
    <property type="entry name" value="Integrase_cat-core"/>
</dbReference>
<dbReference type="Proteomes" id="UP000182264">
    <property type="component" value="Chromosome"/>
</dbReference>
<dbReference type="GO" id="GO:0004803">
    <property type="term" value="F:transposase activity"/>
    <property type="evidence" value="ECO:0007669"/>
    <property type="project" value="InterPro"/>
</dbReference>
<name>A0A1L3GK86_SYNAC</name>
<sequence>MKVYFADPYAAWQRGANENSNGLLRQYFPKGTDFRKIEEDAVADAVKRLNNRPRKCLGYRTPHEVFWPMARGALAN</sequence>
<dbReference type="PROSITE" id="PS50994">
    <property type="entry name" value="INTEGRASE"/>
    <property type="match status" value="1"/>
</dbReference>
<dbReference type="PROSITE" id="PS01043">
    <property type="entry name" value="TRANSPOSASE_IS30"/>
    <property type="match status" value="1"/>
</dbReference>
<dbReference type="InterPro" id="IPR036397">
    <property type="entry name" value="RNaseH_sf"/>
</dbReference>
<dbReference type="NCBIfam" id="NF033563">
    <property type="entry name" value="transpos_IS30"/>
    <property type="match status" value="1"/>
</dbReference>
<accession>A0A1L3GK86</accession>
<evidence type="ECO:0000313" key="5">
    <source>
        <dbReference type="Proteomes" id="UP000182264"/>
    </source>
</evidence>
<dbReference type="KEGG" id="pace:A6070_06125"/>
<dbReference type="GO" id="GO:0005829">
    <property type="term" value="C:cytosol"/>
    <property type="evidence" value="ECO:0007669"/>
    <property type="project" value="TreeGrafter"/>
</dbReference>
<proteinExistence type="inferred from homology"/>
<reference evidence="4 5" key="1">
    <citation type="journal article" date="2017" name="Genome Announc.">
        <title>Complete Genome Sequences of Two Acetylene-Fermenting Pelobacter acetylenicus Strains.</title>
        <authorList>
            <person name="Sutton J.M."/>
            <person name="Baesman S.M."/>
            <person name="Fierst J.L."/>
            <person name="Poret-Peterson A.T."/>
            <person name="Oremland R.S."/>
            <person name="Dunlap D.S."/>
            <person name="Akob D.M."/>
        </authorList>
    </citation>
    <scope>NUCLEOTIDE SEQUENCE [LARGE SCALE GENOMIC DNA]</scope>
    <source>
        <strain evidence="4 5">DSM 3247</strain>
    </source>
</reference>
<dbReference type="InterPro" id="IPR012337">
    <property type="entry name" value="RNaseH-like_sf"/>
</dbReference>
<evidence type="ECO:0000259" key="3">
    <source>
        <dbReference type="PROSITE" id="PS50994"/>
    </source>
</evidence>
<evidence type="ECO:0000256" key="2">
    <source>
        <dbReference type="ARBA" id="ARBA00006363"/>
    </source>
</evidence>
<evidence type="ECO:0000256" key="1">
    <source>
        <dbReference type="ARBA" id="ARBA00002190"/>
    </source>
</evidence>
<dbReference type="InterPro" id="IPR001598">
    <property type="entry name" value="Transposase_IS30_CS"/>
</dbReference>
<organism evidence="4 5">
    <name type="scientific">Syntrophotalea acetylenica</name>
    <name type="common">Pelobacter acetylenicus</name>
    <dbReference type="NCBI Taxonomy" id="29542"/>
    <lineage>
        <taxon>Bacteria</taxon>
        <taxon>Pseudomonadati</taxon>
        <taxon>Thermodesulfobacteriota</taxon>
        <taxon>Desulfuromonadia</taxon>
        <taxon>Desulfuromonadales</taxon>
        <taxon>Syntrophotaleaceae</taxon>
        <taxon>Syntrophotalea</taxon>
    </lineage>
</organism>
<comment type="function">
    <text evidence="1">Required for the transposition of the insertion element.</text>
</comment>
<dbReference type="Gene3D" id="3.30.420.10">
    <property type="entry name" value="Ribonuclease H-like superfamily/Ribonuclease H"/>
    <property type="match status" value="1"/>
</dbReference>
<dbReference type="InterPro" id="IPR051917">
    <property type="entry name" value="Transposase-Integrase"/>
</dbReference>
<keyword evidence="5" id="KW-1185">Reference proteome</keyword>
<dbReference type="GO" id="GO:0015074">
    <property type="term" value="P:DNA integration"/>
    <property type="evidence" value="ECO:0007669"/>
    <property type="project" value="InterPro"/>
</dbReference>
<dbReference type="InterPro" id="IPR053392">
    <property type="entry name" value="Transposase_IS30-like"/>
</dbReference>
<feature type="domain" description="Integrase catalytic" evidence="3">
    <location>
        <begin position="1"/>
        <end position="70"/>
    </location>
</feature>
<dbReference type="GO" id="GO:0003677">
    <property type="term" value="F:DNA binding"/>
    <property type="evidence" value="ECO:0007669"/>
    <property type="project" value="InterPro"/>
</dbReference>
<dbReference type="SUPFAM" id="SSF53098">
    <property type="entry name" value="Ribonuclease H-like"/>
    <property type="match status" value="1"/>
</dbReference>